<dbReference type="SUPFAM" id="SSF143880">
    <property type="entry name" value="NE0471 N-terminal domain-like"/>
    <property type="match status" value="1"/>
</dbReference>
<name>A0ABW5XQJ7_9SPHI</name>
<gene>
    <name evidence="1" type="ORF">ACFSYC_11630</name>
</gene>
<evidence type="ECO:0000313" key="1">
    <source>
        <dbReference type="EMBL" id="MFD2865339.1"/>
    </source>
</evidence>
<comment type="caution">
    <text evidence="1">The sequence shown here is derived from an EMBL/GenBank/DDBJ whole genome shotgun (WGS) entry which is preliminary data.</text>
</comment>
<sequence length="91" mass="10214">MKVSHLKAKADYQLYVVFDDGVEGLVDLKDYIQKGVFSLLKNTKLFNAVYTTGYSVAWNDELEIDAITIYAELVNKSPADILSENLIHATN</sequence>
<protein>
    <submittedName>
        <fullName evidence="1">DUF2442 domain-containing protein</fullName>
    </submittedName>
</protein>
<dbReference type="Pfam" id="PF10387">
    <property type="entry name" value="DUF2442"/>
    <property type="match status" value="1"/>
</dbReference>
<dbReference type="Proteomes" id="UP001597601">
    <property type="component" value="Unassembled WGS sequence"/>
</dbReference>
<reference evidence="2" key="1">
    <citation type="journal article" date="2019" name="Int. J. Syst. Evol. Microbiol.">
        <title>The Global Catalogue of Microorganisms (GCM) 10K type strain sequencing project: providing services to taxonomists for standard genome sequencing and annotation.</title>
        <authorList>
            <consortium name="The Broad Institute Genomics Platform"/>
            <consortium name="The Broad Institute Genome Sequencing Center for Infectious Disease"/>
            <person name="Wu L."/>
            <person name="Ma J."/>
        </authorList>
    </citation>
    <scope>NUCLEOTIDE SEQUENCE [LARGE SCALE GENOMIC DNA]</scope>
    <source>
        <strain evidence="2">KCTC 52232</strain>
    </source>
</reference>
<dbReference type="Gene3D" id="3.30.2020.10">
    <property type="entry name" value="NE0471-like N-terminal domain"/>
    <property type="match status" value="1"/>
</dbReference>
<evidence type="ECO:0000313" key="2">
    <source>
        <dbReference type="Proteomes" id="UP001597601"/>
    </source>
</evidence>
<keyword evidence="2" id="KW-1185">Reference proteome</keyword>
<proteinExistence type="predicted"/>
<dbReference type="InterPro" id="IPR018841">
    <property type="entry name" value="DUF2442"/>
</dbReference>
<accession>A0ABW5XQJ7</accession>
<dbReference type="InterPro" id="IPR036782">
    <property type="entry name" value="NE0471-like_N"/>
</dbReference>
<dbReference type="RefSeq" id="WP_377127495.1">
    <property type="nucleotide sequence ID" value="NZ_JBHUHN010000001.1"/>
</dbReference>
<organism evidence="1 2">
    <name type="scientific">Mucilaginibacter antarcticus</name>
    <dbReference type="NCBI Taxonomy" id="1855725"/>
    <lineage>
        <taxon>Bacteria</taxon>
        <taxon>Pseudomonadati</taxon>
        <taxon>Bacteroidota</taxon>
        <taxon>Sphingobacteriia</taxon>
        <taxon>Sphingobacteriales</taxon>
        <taxon>Sphingobacteriaceae</taxon>
        <taxon>Mucilaginibacter</taxon>
    </lineage>
</organism>
<dbReference type="EMBL" id="JBHUON010000013">
    <property type="protein sequence ID" value="MFD2865339.1"/>
    <property type="molecule type" value="Genomic_DNA"/>
</dbReference>